<organism evidence="1 2">
    <name type="scientific">Striga hermonthica</name>
    <name type="common">Purple witchweed</name>
    <name type="synonym">Buchnera hermonthica</name>
    <dbReference type="NCBI Taxonomy" id="68872"/>
    <lineage>
        <taxon>Eukaryota</taxon>
        <taxon>Viridiplantae</taxon>
        <taxon>Streptophyta</taxon>
        <taxon>Embryophyta</taxon>
        <taxon>Tracheophyta</taxon>
        <taxon>Spermatophyta</taxon>
        <taxon>Magnoliopsida</taxon>
        <taxon>eudicotyledons</taxon>
        <taxon>Gunneridae</taxon>
        <taxon>Pentapetalae</taxon>
        <taxon>asterids</taxon>
        <taxon>lamiids</taxon>
        <taxon>Lamiales</taxon>
        <taxon>Orobanchaceae</taxon>
        <taxon>Buchnereae</taxon>
        <taxon>Striga</taxon>
    </lineage>
</organism>
<dbReference type="AlphaFoldDB" id="A0A9N7RR93"/>
<protein>
    <submittedName>
        <fullName evidence="1">Uncharacterized protein</fullName>
    </submittedName>
</protein>
<dbReference type="EMBL" id="CACSLK010034108">
    <property type="protein sequence ID" value="CAA0841475.1"/>
    <property type="molecule type" value="Genomic_DNA"/>
</dbReference>
<comment type="caution">
    <text evidence="1">The sequence shown here is derived from an EMBL/GenBank/DDBJ whole genome shotgun (WGS) entry which is preliminary data.</text>
</comment>
<dbReference type="Proteomes" id="UP001153555">
    <property type="component" value="Unassembled WGS sequence"/>
</dbReference>
<evidence type="ECO:0000313" key="2">
    <source>
        <dbReference type="Proteomes" id="UP001153555"/>
    </source>
</evidence>
<evidence type="ECO:0000313" key="1">
    <source>
        <dbReference type="EMBL" id="CAA0841475.1"/>
    </source>
</evidence>
<accession>A0A9N7RR93</accession>
<reference evidence="1" key="1">
    <citation type="submission" date="2019-12" db="EMBL/GenBank/DDBJ databases">
        <authorList>
            <person name="Scholes J."/>
        </authorList>
    </citation>
    <scope>NUCLEOTIDE SEQUENCE</scope>
</reference>
<gene>
    <name evidence="1" type="ORF">SHERM_07486</name>
</gene>
<name>A0A9N7RR93_STRHE</name>
<keyword evidence="2" id="KW-1185">Reference proteome</keyword>
<sequence>MIRAKVHRLRTMHRDFSVFLAIPGVMVHDDGGIVSVNQAYWAHVGEETDREVYFHWNGFRWYYACVKVFDEREAAEIDLEGGPGKSILDPIQLDDIESIHDSDEEDMDVIFVDEAGEPVAPPPAPVDVINGQPVFLGEEMEMDSDVESCLDSED</sequence>
<proteinExistence type="predicted"/>